<dbReference type="Proteomes" id="UP000306007">
    <property type="component" value="Chromosome"/>
</dbReference>
<gene>
    <name evidence="1" type="ORF">FH039_04570</name>
</gene>
<evidence type="ECO:0000313" key="2">
    <source>
        <dbReference type="Proteomes" id="UP000306007"/>
    </source>
</evidence>
<name>A0A4Y5SJG2_9EURY</name>
<reference evidence="1 2" key="1">
    <citation type="submission" date="2019-06" db="EMBL/GenBank/DDBJ databases">
        <title>Thermococcus indicus sp. nov., a Fe(III)-reducing hyperthermophilic archaeon isolated from the Onnuri vent field of the Central Indian Ocean ridge.</title>
        <authorList>
            <person name="Lim J.K."/>
            <person name="Kim Y.J."/>
            <person name="Kwon K.K."/>
        </authorList>
    </citation>
    <scope>NUCLEOTIDE SEQUENCE [LARGE SCALE GENOMIC DNA]</scope>
    <source>
        <strain evidence="1 2">IOH1</strain>
    </source>
</reference>
<organism evidence="1 2">
    <name type="scientific">Thermococcus indicus</name>
    <dbReference type="NCBI Taxonomy" id="2586643"/>
    <lineage>
        <taxon>Archaea</taxon>
        <taxon>Methanobacteriati</taxon>
        <taxon>Methanobacteriota</taxon>
        <taxon>Thermococci</taxon>
        <taxon>Thermococcales</taxon>
        <taxon>Thermococcaceae</taxon>
        <taxon>Thermococcus</taxon>
    </lineage>
</organism>
<dbReference type="KEGG" id="tic:FH039_04570"/>
<sequence length="312" mass="33983">MLFLLLLAFPTPTATSVDCSPYEVYSIDSVFQVDGWLLIGVSHVSYTCEMIAGEWENRVDTANSYLILTDGSKAFLIGGSGPPLDWTMPAGFLNGTLYAARISKSKEPYKNVTVTINGEPYNFTLLKNVTVREIYRLGGSCFEKVSECTVTAYPNGTVIKRCNGAQLNVSAFKLPSTQTHGSYVEVRDGRLAFTLEGKDYTATPPGDINASRLSLRAFKAKRGVVLINRKVVQLPAGEGLDEAPLLFRIENGTVSRLEVFPDFSELVCGKPVVSETNATAELHKPATHGRKICGPALLVLLATLALAVRRRK</sequence>
<dbReference type="AlphaFoldDB" id="A0A4Y5SJG2"/>
<proteinExistence type="predicted"/>
<accession>A0A4Y5SJG2</accession>
<dbReference type="EMBL" id="CP040846">
    <property type="protein sequence ID" value="QDA31018.1"/>
    <property type="molecule type" value="Genomic_DNA"/>
</dbReference>
<keyword evidence="2" id="KW-1185">Reference proteome</keyword>
<evidence type="ECO:0000313" key="1">
    <source>
        <dbReference type="EMBL" id="QDA31018.1"/>
    </source>
</evidence>
<protein>
    <submittedName>
        <fullName evidence="1">Uncharacterized protein</fullName>
    </submittedName>
</protein>